<evidence type="ECO:0000313" key="3">
    <source>
        <dbReference type="Proteomes" id="UP000507470"/>
    </source>
</evidence>
<dbReference type="EMBL" id="CACVKT020000114">
    <property type="protein sequence ID" value="CAC5356027.1"/>
    <property type="molecule type" value="Genomic_DNA"/>
</dbReference>
<accession>A0A6J7ZWA0</accession>
<gene>
    <name evidence="2" type="ORF">MCOR_404</name>
</gene>
<proteinExistence type="predicted"/>
<feature type="region of interest" description="Disordered" evidence="1">
    <location>
        <begin position="152"/>
        <end position="180"/>
    </location>
</feature>
<organism evidence="2 3">
    <name type="scientific">Mytilus coruscus</name>
    <name type="common">Sea mussel</name>
    <dbReference type="NCBI Taxonomy" id="42192"/>
    <lineage>
        <taxon>Eukaryota</taxon>
        <taxon>Metazoa</taxon>
        <taxon>Spiralia</taxon>
        <taxon>Lophotrochozoa</taxon>
        <taxon>Mollusca</taxon>
        <taxon>Bivalvia</taxon>
        <taxon>Autobranchia</taxon>
        <taxon>Pteriomorphia</taxon>
        <taxon>Mytilida</taxon>
        <taxon>Mytiloidea</taxon>
        <taxon>Mytilidae</taxon>
        <taxon>Mytilinae</taxon>
        <taxon>Mytilus</taxon>
    </lineage>
</organism>
<evidence type="ECO:0000313" key="2">
    <source>
        <dbReference type="EMBL" id="CAC5356027.1"/>
    </source>
</evidence>
<evidence type="ECO:0008006" key="4">
    <source>
        <dbReference type="Google" id="ProtNLM"/>
    </source>
</evidence>
<evidence type="ECO:0000256" key="1">
    <source>
        <dbReference type="SAM" id="MobiDB-lite"/>
    </source>
</evidence>
<name>A0A6J7ZWA0_MYTCO</name>
<reference evidence="2 3" key="1">
    <citation type="submission" date="2020-06" db="EMBL/GenBank/DDBJ databases">
        <authorList>
            <person name="Li R."/>
            <person name="Bekaert M."/>
        </authorList>
    </citation>
    <scope>NUCLEOTIDE SEQUENCE [LARGE SCALE GENOMIC DNA]</scope>
    <source>
        <strain evidence="3">wild</strain>
    </source>
</reference>
<sequence length="180" mass="20904">MKIQFPANPILFGTDAELSCYRPFAENMKDVSYFAWRNRLTADYLANGNRSMNESKYEPAMIHTESGINYTLRIKMFDHNDFNMLYECNIGFLKSHVNLSACNTTFIYLPKNEDITSHNVRNDDQETMVIEMKRVHPKPVCKLYIKPVIRGKRRGSRDSGSTTTFRELSAPEEQLRGCWS</sequence>
<dbReference type="AlphaFoldDB" id="A0A6J7ZWA0"/>
<dbReference type="Proteomes" id="UP000507470">
    <property type="component" value="Unassembled WGS sequence"/>
</dbReference>
<keyword evidence="3" id="KW-1185">Reference proteome</keyword>
<protein>
    <recommendedName>
        <fullName evidence="4">Ig-like domain-containing protein</fullName>
    </recommendedName>
</protein>